<evidence type="ECO:0000256" key="1">
    <source>
        <dbReference type="SAM" id="SignalP"/>
    </source>
</evidence>
<dbReference type="AlphaFoldDB" id="A0AAD8UDM3"/>
<dbReference type="RefSeq" id="XP_060359631.1">
    <property type="nucleotide sequence ID" value="XM_060515873.1"/>
</dbReference>
<gene>
    <name evidence="2" type="ORF">BDZ83DRAFT_796502</name>
</gene>
<dbReference type="EMBL" id="JAHMHS010000140">
    <property type="protein sequence ID" value="KAK1713305.1"/>
    <property type="molecule type" value="Genomic_DNA"/>
</dbReference>
<dbReference type="GeneID" id="85399771"/>
<name>A0AAD8UDM3_GLOAC</name>
<comment type="caution">
    <text evidence="2">The sequence shown here is derived from an EMBL/GenBank/DDBJ whole genome shotgun (WGS) entry which is preliminary data.</text>
</comment>
<evidence type="ECO:0008006" key="4">
    <source>
        <dbReference type="Google" id="ProtNLM"/>
    </source>
</evidence>
<feature type="chain" id="PRO_5042019564" description="Secreted protein" evidence="1">
    <location>
        <begin position="21"/>
        <end position="74"/>
    </location>
</feature>
<organism evidence="2 3">
    <name type="scientific">Glomerella acutata</name>
    <name type="common">Colletotrichum acutatum</name>
    <dbReference type="NCBI Taxonomy" id="27357"/>
    <lineage>
        <taxon>Eukaryota</taxon>
        <taxon>Fungi</taxon>
        <taxon>Dikarya</taxon>
        <taxon>Ascomycota</taxon>
        <taxon>Pezizomycotina</taxon>
        <taxon>Sordariomycetes</taxon>
        <taxon>Hypocreomycetidae</taxon>
        <taxon>Glomerellales</taxon>
        <taxon>Glomerellaceae</taxon>
        <taxon>Colletotrichum</taxon>
        <taxon>Colletotrichum acutatum species complex</taxon>
    </lineage>
</organism>
<sequence>MLPLLPLLAVSACLPSPCPSRSLLLQNVVFGLTTRSRGEQRISSGQISAMRLSSVWVRAVSLPRVRRISVHKLG</sequence>
<evidence type="ECO:0000313" key="2">
    <source>
        <dbReference type="EMBL" id="KAK1713305.1"/>
    </source>
</evidence>
<keyword evidence="1" id="KW-0732">Signal</keyword>
<keyword evidence="3" id="KW-1185">Reference proteome</keyword>
<dbReference type="Proteomes" id="UP001244207">
    <property type="component" value="Unassembled WGS sequence"/>
</dbReference>
<reference evidence="2" key="1">
    <citation type="submission" date="2021-12" db="EMBL/GenBank/DDBJ databases">
        <title>Comparative genomics, transcriptomics and evolutionary studies reveal genomic signatures of adaptation to plant cell wall in hemibiotrophic fungi.</title>
        <authorList>
            <consortium name="DOE Joint Genome Institute"/>
            <person name="Baroncelli R."/>
            <person name="Diaz J.F."/>
            <person name="Benocci T."/>
            <person name="Peng M."/>
            <person name="Battaglia E."/>
            <person name="Haridas S."/>
            <person name="Andreopoulos W."/>
            <person name="Labutti K."/>
            <person name="Pangilinan J."/>
            <person name="Floch G.L."/>
            <person name="Makela M.R."/>
            <person name="Henrissat B."/>
            <person name="Grigoriev I.V."/>
            <person name="Crouch J.A."/>
            <person name="De Vries R.P."/>
            <person name="Sukno S.A."/>
            <person name="Thon M.R."/>
        </authorList>
    </citation>
    <scope>NUCLEOTIDE SEQUENCE</scope>
    <source>
        <strain evidence="2">CBS 112980</strain>
    </source>
</reference>
<accession>A0AAD8UDM3</accession>
<evidence type="ECO:0000313" key="3">
    <source>
        <dbReference type="Proteomes" id="UP001244207"/>
    </source>
</evidence>
<proteinExistence type="predicted"/>
<protein>
    <recommendedName>
        <fullName evidence="4">Secreted protein</fullName>
    </recommendedName>
</protein>
<feature type="signal peptide" evidence="1">
    <location>
        <begin position="1"/>
        <end position="20"/>
    </location>
</feature>